<evidence type="ECO:0000313" key="1">
    <source>
        <dbReference type="EMBL" id="TVY09504.1"/>
    </source>
</evidence>
<reference evidence="1 2" key="1">
    <citation type="submission" date="2019-07" db="EMBL/GenBank/DDBJ databases">
        <authorList>
            <person name="Kim J."/>
        </authorList>
    </citation>
    <scope>NUCLEOTIDE SEQUENCE [LARGE SCALE GENOMIC DNA]</scope>
    <source>
        <strain evidence="1 2">JC52</strain>
    </source>
</reference>
<dbReference type="RefSeq" id="WP_144847537.1">
    <property type="nucleotide sequence ID" value="NZ_VNJI01000014.1"/>
</dbReference>
<sequence>MEDQVVKLSQREALLIELLRGEGVADDQILASARSGEIEAYQQLGGGHFDFNELVEFAKTHGELLKQAIRQGYEIKFNTINGIKLLVGFMFGQEAEREGERLEGLALSPEDLSRLRRVLSRFWAVTEMGPTEDGRISVRIELPAGS</sequence>
<dbReference type="Proteomes" id="UP000317036">
    <property type="component" value="Unassembled WGS sequence"/>
</dbReference>
<keyword evidence="2" id="KW-1185">Reference proteome</keyword>
<evidence type="ECO:0000313" key="2">
    <source>
        <dbReference type="Proteomes" id="UP000317036"/>
    </source>
</evidence>
<protein>
    <submittedName>
        <fullName evidence="1">Uncharacterized protein</fullName>
    </submittedName>
</protein>
<comment type="caution">
    <text evidence="1">The sequence shown here is derived from an EMBL/GenBank/DDBJ whole genome shotgun (WGS) entry which is preliminary data.</text>
</comment>
<gene>
    <name evidence="1" type="ORF">FPZ49_13785</name>
</gene>
<organism evidence="1 2">
    <name type="scientific">Paenibacillus cremeus</name>
    <dbReference type="NCBI Taxonomy" id="2163881"/>
    <lineage>
        <taxon>Bacteria</taxon>
        <taxon>Bacillati</taxon>
        <taxon>Bacillota</taxon>
        <taxon>Bacilli</taxon>
        <taxon>Bacillales</taxon>
        <taxon>Paenibacillaceae</taxon>
        <taxon>Paenibacillus</taxon>
    </lineage>
</organism>
<dbReference type="OrthoDB" id="2657532at2"/>
<dbReference type="AlphaFoldDB" id="A0A559KBJ4"/>
<dbReference type="EMBL" id="VNJI01000014">
    <property type="protein sequence ID" value="TVY09504.1"/>
    <property type="molecule type" value="Genomic_DNA"/>
</dbReference>
<proteinExistence type="predicted"/>
<accession>A0A559KBJ4</accession>
<name>A0A559KBJ4_9BACL</name>